<proteinExistence type="predicted"/>
<gene>
    <name evidence="1" type="ORF">TRFO_39786</name>
</gene>
<comment type="caution">
    <text evidence="1">The sequence shown here is derived from an EMBL/GenBank/DDBJ whole genome shotgun (WGS) entry which is preliminary data.</text>
</comment>
<dbReference type="RefSeq" id="XP_068347179.1">
    <property type="nucleotide sequence ID" value="XM_068512837.1"/>
</dbReference>
<reference evidence="1" key="1">
    <citation type="submission" date="2016-10" db="EMBL/GenBank/DDBJ databases">
        <authorList>
            <person name="Benchimol M."/>
            <person name="Almeida L.G."/>
            <person name="Vasconcelos A.T."/>
            <person name="Perreira-Neves A."/>
            <person name="Rosa I.A."/>
            <person name="Tasca T."/>
            <person name="Bogo M.R."/>
            <person name="de Souza W."/>
        </authorList>
    </citation>
    <scope>NUCLEOTIDE SEQUENCE [LARGE SCALE GENOMIC DNA]</scope>
    <source>
        <strain evidence="1">K</strain>
    </source>
</reference>
<dbReference type="Proteomes" id="UP000179807">
    <property type="component" value="Unassembled WGS sequence"/>
</dbReference>
<name>A0A1J4J3V1_9EUKA</name>
<evidence type="ECO:0000313" key="1">
    <source>
        <dbReference type="EMBL" id="OHS94042.1"/>
    </source>
</evidence>
<evidence type="ECO:0000313" key="2">
    <source>
        <dbReference type="Proteomes" id="UP000179807"/>
    </source>
</evidence>
<dbReference type="AlphaFoldDB" id="A0A1J4J3V1"/>
<sequence length="778" mass="89515">MSKAKWNLDDIEIPSIEIIQISLLPQARDTSQYANNLRLLLLSHSIAYNGTPAFYLESPPGYSAYQTGNSVVIVFDFNHSFDNYQIDTQTFESHKWTWIATSELTNEFLDNFQRALALRSLYQFKKYNPLYFTTFIIVPGTEMLSDPFIYQKVPVRCGNVLRFRVIIQGSLDMLLNYTMPVQPGNYILLPPYEHLFSVVSSNSTSMTILYVDKTQPRKTIIPSQQPYVLIAKPNVSLSNYFSNVVSNRSDLNESIRHFPPVDFMNYTKEDIESYFSSRFVDDSEEQGVESRFEFAEPKGTEILYEQITNKEEREVISSIVGDDPQFPSHRCHLTLILASFLSFFRFDFGFSKVKPPTNGQILGSYSFINYERLGIPNILINNHGKLDDVPADRVIEQWEENRYLPISGEKSAHFVVFCQKSMNEKAVESFFNQFCHIYSLLGFGLLSPFPRFDAFYYTPTEDIASEIDRFFKSQPLSEFQEHPILTFIVSNPIYDSSFMPRTIINYVRPWSITSASEDEMKTLAFVVYSRIRLFSPTPFGMIDIGTHDTATLFFGFRYQPPFLLRRNGNEMTLHIAYDPQTNLTAWMDDVGSVLHVLKLNSLSKVKELVQDAVSANQIDDAKVTLSILAEGITSELNQSIQYDFRFDFPNYKLFSVYPSPTVQIIIDEAFDDDAAIFANVEQAWEGEFLQPLSSVYVVSHCQPAYHVSLYTKDAWKSPESDILDYVRKMSHLSWLSVKPGSEKRTISYPPHICALLRKSCKETLVVNRFEFLPSTERI</sequence>
<organism evidence="1 2">
    <name type="scientific">Tritrichomonas foetus</name>
    <dbReference type="NCBI Taxonomy" id="1144522"/>
    <lineage>
        <taxon>Eukaryota</taxon>
        <taxon>Metamonada</taxon>
        <taxon>Parabasalia</taxon>
        <taxon>Tritrichomonadida</taxon>
        <taxon>Tritrichomonadidae</taxon>
        <taxon>Tritrichomonas</taxon>
    </lineage>
</organism>
<dbReference type="EMBL" id="MLAK01001355">
    <property type="protein sequence ID" value="OHS94042.1"/>
    <property type="molecule type" value="Genomic_DNA"/>
</dbReference>
<protein>
    <submittedName>
        <fullName evidence="1">Uncharacterized protein</fullName>
    </submittedName>
</protein>
<dbReference type="GeneID" id="94847541"/>
<keyword evidence="2" id="KW-1185">Reference proteome</keyword>
<dbReference type="OrthoDB" id="103819at2759"/>
<dbReference type="VEuPathDB" id="TrichDB:TRFO_39786"/>
<accession>A0A1J4J3V1</accession>